<gene>
    <name evidence="2" type="ORF">PC110_g13472</name>
</gene>
<dbReference type="STRING" id="29920.A0A329S0W7"/>
<dbReference type="InterPro" id="IPR004875">
    <property type="entry name" value="DDE_SF_endonuclease_dom"/>
</dbReference>
<reference evidence="2 3" key="1">
    <citation type="submission" date="2018-01" db="EMBL/GenBank/DDBJ databases">
        <title>Draft genome of the strawberry crown rot pathogen Phytophthora cactorum.</title>
        <authorList>
            <person name="Armitage A.D."/>
            <person name="Lysoe E."/>
            <person name="Nellist C.F."/>
            <person name="Harrison R.J."/>
            <person name="Brurberg M.B."/>
        </authorList>
    </citation>
    <scope>NUCLEOTIDE SEQUENCE [LARGE SCALE GENOMIC DNA]</scope>
    <source>
        <strain evidence="2 3">10300</strain>
    </source>
</reference>
<dbReference type="EMBL" id="MJFZ01000385">
    <property type="protein sequence ID" value="RAW30170.1"/>
    <property type="molecule type" value="Genomic_DNA"/>
</dbReference>
<evidence type="ECO:0000259" key="1">
    <source>
        <dbReference type="Pfam" id="PF03184"/>
    </source>
</evidence>
<dbReference type="Proteomes" id="UP000251314">
    <property type="component" value="Unassembled WGS sequence"/>
</dbReference>
<evidence type="ECO:0000313" key="2">
    <source>
        <dbReference type="EMBL" id="RAW30170.1"/>
    </source>
</evidence>
<proteinExistence type="predicted"/>
<dbReference type="VEuPathDB" id="FungiDB:PC110_g13472"/>
<organism evidence="2 3">
    <name type="scientific">Phytophthora cactorum</name>
    <dbReference type="NCBI Taxonomy" id="29920"/>
    <lineage>
        <taxon>Eukaryota</taxon>
        <taxon>Sar</taxon>
        <taxon>Stramenopiles</taxon>
        <taxon>Oomycota</taxon>
        <taxon>Peronosporomycetes</taxon>
        <taxon>Peronosporales</taxon>
        <taxon>Peronosporaceae</taxon>
        <taxon>Phytophthora</taxon>
    </lineage>
</organism>
<dbReference type="AlphaFoldDB" id="A0A329S0W7"/>
<dbReference type="OrthoDB" id="104300at2759"/>
<dbReference type="GO" id="GO:0003676">
    <property type="term" value="F:nucleic acid binding"/>
    <property type="evidence" value="ECO:0007669"/>
    <property type="project" value="InterPro"/>
</dbReference>
<comment type="caution">
    <text evidence="2">The sequence shown here is derived from an EMBL/GenBank/DDBJ whole genome shotgun (WGS) entry which is preliminary data.</text>
</comment>
<accession>A0A329S0W7</accession>
<feature type="domain" description="DDE-1" evidence="1">
    <location>
        <begin position="49"/>
        <end position="158"/>
    </location>
</feature>
<sequence length="179" mass="20380">MLLGDSGGGKYSSFLVLKSNRSTVSGGDQANWEKRHGFGIHVWKETKAIMETSDLELYANPSAWWSELIHIEWLKAMFGDRPRPWQPVILLVDAFSGHWTPAVKDYAIAVEVHLMPVPPSCTVTCQPADTVWNRPFKAYLRGEWVAMIRHQLQDHEGSTSAFEFKPPKRPTLCEWVRTS</sequence>
<evidence type="ECO:0000313" key="3">
    <source>
        <dbReference type="Proteomes" id="UP000251314"/>
    </source>
</evidence>
<dbReference type="Pfam" id="PF03184">
    <property type="entry name" value="DDE_1"/>
    <property type="match status" value="1"/>
</dbReference>
<name>A0A329S0W7_9STRA</name>
<protein>
    <recommendedName>
        <fullName evidence="1">DDE-1 domain-containing protein</fullName>
    </recommendedName>
</protein>
<keyword evidence="3" id="KW-1185">Reference proteome</keyword>